<dbReference type="GO" id="GO:0008677">
    <property type="term" value="F:2-dehydropantoate 2-reductase activity"/>
    <property type="evidence" value="ECO:0007669"/>
    <property type="project" value="UniProtKB-EC"/>
</dbReference>
<dbReference type="Pfam" id="PF00293">
    <property type="entry name" value="NUDIX"/>
    <property type="match status" value="1"/>
</dbReference>
<comment type="pathway">
    <text evidence="1">Cofactor biosynthesis; (R)-pantothenate biosynthesis; (R)-pantoate from 3-methyl-2-oxobutanoate: step 2/2.</text>
</comment>
<dbReference type="SUPFAM" id="SSF51735">
    <property type="entry name" value="NAD(P)-binding Rossmann-fold domains"/>
    <property type="match status" value="1"/>
</dbReference>
<evidence type="ECO:0000313" key="11">
    <source>
        <dbReference type="EMBL" id="KAA0259073.1"/>
    </source>
</evidence>
<dbReference type="InterPro" id="IPR003710">
    <property type="entry name" value="ApbA"/>
</dbReference>
<keyword evidence="12" id="KW-1185">Reference proteome</keyword>
<evidence type="ECO:0000256" key="2">
    <source>
        <dbReference type="ARBA" id="ARBA00007870"/>
    </source>
</evidence>
<sequence>MVSLFSNKKIVVVGAGAIGSFYGGLLKEAGFDVTLICRGKHLEAIKRNGLKIKSFKLGEKDIDIKASDKLDGKYDIGIISVKSQDTETACLMLQNHLSDDGFVVSFQNGVDNKEIIKRYFPENKILLATLFVGLHIDPPGVVNHSAAGNITFGAATADGKKYIDVLEEIFKVAGFEYKIDDNIEKVLWKKLLWNIAFNPLSALLESTCGKMVADPQIKDLMNRMVLEGVKAASFDGVKIEKEYYENVINMTKNLENYKTSMLQDIEKGKNPEVDGILMPIIRRHSEHGKEAPYCDTVYRALKFKYGSKFIYTPKLTVDVIVENSKGEILLIERKNPPYGWALPGGFVDYGERVEDAAKRELLEETSITVDEIKLLGVYSDPKRDPRGHTVSVVYYTKFDGGFKAGDDAKSAKFFPKDKLPSLIAFDHGEILNDYLALEK</sequence>
<dbReference type="InterPro" id="IPR015797">
    <property type="entry name" value="NUDIX_hydrolase-like_dom_sf"/>
</dbReference>
<dbReference type="Pfam" id="PF02558">
    <property type="entry name" value="ApbA"/>
    <property type="match status" value="1"/>
</dbReference>
<dbReference type="PROSITE" id="PS51462">
    <property type="entry name" value="NUDIX"/>
    <property type="match status" value="1"/>
</dbReference>
<evidence type="ECO:0000256" key="3">
    <source>
        <dbReference type="ARBA" id="ARBA00013014"/>
    </source>
</evidence>
<gene>
    <name evidence="11" type="ORF">FHQ18_03740</name>
</gene>
<dbReference type="InterPro" id="IPR051402">
    <property type="entry name" value="KPR-Related"/>
</dbReference>
<comment type="similarity">
    <text evidence="2">Belongs to the ketopantoate reductase family.</text>
</comment>
<accession>A0A5A8F6K3</accession>
<evidence type="ECO:0000256" key="7">
    <source>
        <dbReference type="ARBA" id="ARBA00023002"/>
    </source>
</evidence>
<evidence type="ECO:0000256" key="8">
    <source>
        <dbReference type="ARBA" id="ARBA00032024"/>
    </source>
</evidence>
<dbReference type="EC" id="1.1.1.169" evidence="3"/>
<dbReference type="OrthoDB" id="9800163at2"/>
<dbReference type="GO" id="GO:0016787">
    <property type="term" value="F:hydrolase activity"/>
    <property type="evidence" value="ECO:0007669"/>
    <property type="project" value="UniProtKB-KW"/>
</dbReference>
<keyword evidence="7 11" id="KW-0560">Oxidoreductase</keyword>
<dbReference type="InterPro" id="IPR013332">
    <property type="entry name" value="KPR_N"/>
</dbReference>
<dbReference type="PRINTS" id="PR00502">
    <property type="entry name" value="NUDIXFAMILY"/>
</dbReference>
<name>A0A5A8F6K3_9BACT</name>
<protein>
    <recommendedName>
        <fullName evidence="4">2-dehydropantoate 2-reductase</fullName>
        <ecNumber evidence="3">1.1.1.169</ecNumber>
    </recommendedName>
    <alternativeName>
        <fullName evidence="8">Ketopantoate reductase</fullName>
    </alternativeName>
</protein>
<feature type="domain" description="Nudix hydrolase" evidence="10">
    <location>
        <begin position="312"/>
        <end position="439"/>
    </location>
</feature>
<dbReference type="InterPro" id="IPR013752">
    <property type="entry name" value="KPA_reductase"/>
</dbReference>
<keyword evidence="6" id="KW-0521">NADP</keyword>
<comment type="catalytic activity">
    <reaction evidence="9">
        <text>(R)-pantoate + NADP(+) = 2-dehydropantoate + NADPH + H(+)</text>
        <dbReference type="Rhea" id="RHEA:16233"/>
        <dbReference type="ChEBI" id="CHEBI:11561"/>
        <dbReference type="ChEBI" id="CHEBI:15378"/>
        <dbReference type="ChEBI" id="CHEBI:15980"/>
        <dbReference type="ChEBI" id="CHEBI:57783"/>
        <dbReference type="ChEBI" id="CHEBI:58349"/>
        <dbReference type="EC" id="1.1.1.169"/>
    </reaction>
</comment>
<comment type="caution">
    <text evidence="11">The sequence shown here is derived from an EMBL/GenBank/DDBJ whole genome shotgun (WGS) entry which is preliminary data.</text>
</comment>
<evidence type="ECO:0000313" key="12">
    <source>
        <dbReference type="Proteomes" id="UP000322876"/>
    </source>
</evidence>
<dbReference type="Proteomes" id="UP000322876">
    <property type="component" value="Unassembled WGS sequence"/>
</dbReference>
<dbReference type="InterPro" id="IPR020476">
    <property type="entry name" value="Nudix_hydrolase"/>
</dbReference>
<dbReference type="SUPFAM" id="SSF55811">
    <property type="entry name" value="Nudix"/>
    <property type="match status" value="1"/>
</dbReference>
<dbReference type="GO" id="GO:0005737">
    <property type="term" value="C:cytoplasm"/>
    <property type="evidence" value="ECO:0007669"/>
    <property type="project" value="TreeGrafter"/>
</dbReference>
<keyword evidence="5" id="KW-0378">Hydrolase</keyword>
<dbReference type="Gene3D" id="3.40.50.720">
    <property type="entry name" value="NAD(P)-binding Rossmann-like Domain"/>
    <property type="match status" value="1"/>
</dbReference>
<evidence type="ECO:0000256" key="5">
    <source>
        <dbReference type="ARBA" id="ARBA00022801"/>
    </source>
</evidence>
<evidence type="ECO:0000256" key="4">
    <source>
        <dbReference type="ARBA" id="ARBA00019465"/>
    </source>
</evidence>
<evidence type="ECO:0000256" key="6">
    <source>
        <dbReference type="ARBA" id="ARBA00022857"/>
    </source>
</evidence>
<dbReference type="Gene3D" id="3.90.79.10">
    <property type="entry name" value="Nucleoside Triphosphate Pyrophosphohydrolase"/>
    <property type="match status" value="1"/>
</dbReference>
<evidence type="ECO:0000259" key="10">
    <source>
        <dbReference type="PROSITE" id="PS51462"/>
    </source>
</evidence>
<dbReference type="PANTHER" id="PTHR21708:SF26">
    <property type="entry name" value="2-DEHYDROPANTOATE 2-REDUCTASE"/>
    <property type="match status" value="1"/>
</dbReference>
<reference evidence="11 12" key="1">
    <citation type="submission" date="2019-06" db="EMBL/GenBank/DDBJ databases">
        <title>Genomic insights into carbon and energy metabolism of Deferribacter autotrophicus revealed new metabolic traits in the phylum Deferribacteres.</title>
        <authorList>
            <person name="Slobodkin A.I."/>
            <person name="Slobodkina G.B."/>
            <person name="Allioux M."/>
            <person name="Alain K."/>
            <person name="Jebbar M."/>
            <person name="Shadrin V."/>
            <person name="Kublanov I.V."/>
            <person name="Toshchakov S.V."/>
            <person name="Bonch-Osmolovskaya E.A."/>
        </authorList>
    </citation>
    <scope>NUCLEOTIDE SEQUENCE [LARGE SCALE GENOMIC DNA]</scope>
    <source>
        <strain evidence="11 12">SL50</strain>
    </source>
</reference>
<dbReference type="GO" id="GO:0015940">
    <property type="term" value="P:pantothenate biosynthetic process"/>
    <property type="evidence" value="ECO:0007669"/>
    <property type="project" value="InterPro"/>
</dbReference>
<dbReference type="AlphaFoldDB" id="A0A5A8F6K3"/>
<dbReference type="Gene3D" id="1.10.1040.10">
    <property type="entry name" value="N-(1-d-carboxylethyl)-l-norvaline Dehydrogenase, domain 2"/>
    <property type="match status" value="1"/>
</dbReference>
<dbReference type="FunFam" id="1.10.1040.10:FF:000017">
    <property type="entry name" value="2-dehydropantoate 2-reductase"/>
    <property type="match status" value="1"/>
</dbReference>
<evidence type="ECO:0000256" key="1">
    <source>
        <dbReference type="ARBA" id="ARBA00004994"/>
    </source>
</evidence>
<dbReference type="InterPro" id="IPR000086">
    <property type="entry name" value="NUDIX_hydrolase_dom"/>
</dbReference>
<dbReference type="InterPro" id="IPR036291">
    <property type="entry name" value="NAD(P)-bd_dom_sf"/>
</dbReference>
<dbReference type="SUPFAM" id="SSF48179">
    <property type="entry name" value="6-phosphogluconate dehydrogenase C-terminal domain-like"/>
    <property type="match status" value="1"/>
</dbReference>
<dbReference type="InterPro" id="IPR013328">
    <property type="entry name" value="6PGD_dom2"/>
</dbReference>
<dbReference type="CDD" id="cd18873">
    <property type="entry name" value="NUDIX_NadM_like"/>
    <property type="match status" value="1"/>
</dbReference>
<dbReference type="EMBL" id="VFJB01000003">
    <property type="protein sequence ID" value="KAA0259073.1"/>
    <property type="molecule type" value="Genomic_DNA"/>
</dbReference>
<dbReference type="InterPro" id="IPR008927">
    <property type="entry name" value="6-PGluconate_DH-like_C_sf"/>
</dbReference>
<proteinExistence type="inferred from homology"/>
<dbReference type="Pfam" id="PF08546">
    <property type="entry name" value="ApbA_C"/>
    <property type="match status" value="1"/>
</dbReference>
<dbReference type="NCBIfam" id="TIGR00745">
    <property type="entry name" value="apbA_panE"/>
    <property type="match status" value="1"/>
</dbReference>
<dbReference type="RefSeq" id="WP_149265830.1">
    <property type="nucleotide sequence ID" value="NZ_VFJB01000003.1"/>
</dbReference>
<dbReference type="PANTHER" id="PTHR21708">
    <property type="entry name" value="PROBABLE 2-DEHYDROPANTOATE 2-REDUCTASE"/>
    <property type="match status" value="1"/>
</dbReference>
<evidence type="ECO:0000256" key="9">
    <source>
        <dbReference type="ARBA" id="ARBA00048793"/>
    </source>
</evidence>
<organism evidence="11 12">
    <name type="scientific">Deferribacter autotrophicus</name>
    <dbReference type="NCBI Taxonomy" id="500465"/>
    <lineage>
        <taxon>Bacteria</taxon>
        <taxon>Pseudomonadati</taxon>
        <taxon>Deferribacterota</taxon>
        <taxon>Deferribacteres</taxon>
        <taxon>Deferribacterales</taxon>
        <taxon>Deferribacteraceae</taxon>
        <taxon>Deferribacter</taxon>
    </lineage>
</organism>